<organism evidence="1 2">
    <name type="scientific">Rhododendron griersonianum</name>
    <dbReference type="NCBI Taxonomy" id="479676"/>
    <lineage>
        <taxon>Eukaryota</taxon>
        <taxon>Viridiplantae</taxon>
        <taxon>Streptophyta</taxon>
        <taxon>Embryophyta</taxon>
        <taxon>Tracheophyta</taxon>
        <taxon>Spermatophyta</taxon>
        <taxon>Magnoliopsida</taxon>
        <taxon>eudicotyledons</taxon>
        <taxon>Gunneridae</taxon>
        <taxon>Pentapetalae</taxon>
        <taxon>asterids</taxon>
        <taxon>Ericales</taxon>
        <taxon>Ericaceae</taxon>
        <taxon>Ericoideae</taxon>
        <taxon>Rhodoreae</taxon>
        <taxon>Rhododendron</taxon>
    </lineage>
</organism>
<sequence>MDNVFRNVSVVLQEECDMNMICFLRIGHLRDKNVSIVIREGRDLEMAQAKSKEKDKLVSASKGKENAFPVV</sequence>
<dbReference type="AlphaFoldDB" id="A0AAV6IT30"/>
<comment type="caution">
    <text evidence="1">The sequence shown here is derived from an EMBL/GenBank/DDBJ whole genome shotgun (WGS) entry which is preliminary data.</text>
</comment>
<dbReference type="EMBL" id="JACTNZ010000010">
    <property type="protein sequence ID" value="KAG5529965.1"/>
    <property type="molecule type" value="Genomic_DNA"/>
</dbReference>
<gene>
    <name evidence="1" type="ORF">RHGRI_030365</name>
</gene>
<name>A0AAV6IT30_9ERIC</name>
<reference evidence="1" key="1">
    <citation type="submission" date="2020-08" db="EMBL/GenBank/DDBJ databases">
        <title>Plant Genome Project.</title>
        <authorList>
            <person name="Zhang R.-G."/>
        </authorList>
    </citation>
    <scope>NUCLEOTIDE SEQUENCE</scope>
    <source>
        <strain evidence="1">WSP0</strain>
        <tissue evidence="1">Leaf</tissue>
    </source>
</reference>
<evidence type="ECO:0000313" key="2">
    <source>
        <dbReference type="Proteomes" id="UP000823749"/>
    </source>
</evidence>
<dbReference type="Proteomes" id="UP000823749">
    <property type="component" value="Chromosome 10"/>
</dbReference>
<proteinExistence type="predicted"/>
<evidence type="ECO:0000313" key="1">
    <source>
        <dbReference type="EMBL" id="KAG5529965.1"/>
    </source>
</evidence>
<keyword evidence="2" id="KW-1185">Reference proteome</keyword>
<accession>A0AAV6IT30</accession>
<protein>
    <submittedName>
        <fullName evidence="1">Uncharacterized protein</fullName>
    </submittedName>
</protein>